<dbReference type="OMA" id="NDVSWTF"/>
<name>A0A067D6L6_SAPPC</name>
<dbReference type="Proteomes" id="UP000030745">
    <property type="component" value="Unassembled WGS sequence"/>
</dbReference>
<dbReference type="STRING" id="695850.A0A067D6L6"/>
<dbReference type="Pfam" id="PF12146">
    <property type="entry name" value="Hydrolase_4"/>
    <property type="match status" value="1"/>
</dbReference>
<accession>A0A067D6L6</accession>
<evidence type="ECO:0000259" key="1">
    <source>
        <dbReference type="Pfam" id="PF12146"/>
    </source>
</evidence>
<dbReference type="EMBL" id="KK583191">
    <property type="protein sequence ID" value="KDO34326.1"/>
    <property type="molecule type" value="Genomic_DNA"/>
</dbReference>
<dbReference type="RefSeq" id="XP_012195063.1">
    <property type="nucleotide sequence ID" value="XM_012339673.1"/>
</dbReference>
<protein>
    <recommendedName>
        <fullName evidence="1">Serine aminopeptidase S33 domain-containing protein</fullName>
    </recommendedName>
</protein>
<sequence>MATTLNLVGAAAAATVVVGAAALRVSFAPGDELAEDRRAEPLLVEELALQAKYKFEVIDLPVPSSSSSESMKVHTKYYYPATESPKGVIVYLHGLNSHSGRITEFYNRSLRDGWIAGMMDFRGFGRSCGRHGYIESIDTLADDAVAFVQATKAKFPDLKLFVLGTSMGGLTLLHATLKMPPGLVESYIFHAPPVEISRNVLPPKIVELVGRVLLSLAPKLPLLKPHSAHSNSPSQEALVHHSKAVDPNFYQGRLRIGTAYAMLNASLSIGDKLHEINVPHLLIHGTADRVCDIAGSERFFATSGAKDKQFVRIPDGQHNLLQEEEKYWRLYLDTIAEYIDARI</sequence>
<evidence type="ECO:0000313" key="2">
    <source>
        <dbReference type="EMBL" id="KDO34326.1"/>
    </source>
</evidence>
<dbReference type="GeneID" id="24124049"/>
<dbReference type="InterPro" id="IPR051044">
    <property type="entry name" value="MAG_DAG_Lipase"/>
</dbReference>
<keyword evidence="3" id="KW-1185">Reference proteome</keyword>
<organism evidence="2 3">
    <name type="scientific">Saprolegnia parasitica (strain CBS 223.65)</name>
    <dbReference type="NCBI Taxonomy" id="695850"/>
    <lineage>
        <taxon>Eukaryota</taxon>
        <taxon>Sar</taxon>
        <taxon>Stramenopiles</taxon>
        <taxon>Oomycota</taxon>
        <taxon>Saprolegniomycetes</taxon>
        <taxon>Saprolegniales</taxon>
        <taxon>Saprolegniaceae</taxon>
        <taxon>Saprolegnia</taxon>
    </lineage>
</organism>
<dbReference type="OrthoDB" id="2498029at2759"/>
<reference evidence="2 3" key="1">
    <citation type="journal article" date="2013" name="PLoS Genet.">
        <title>Distinctive expansion of potential virulence genes in the genome of the oomycete fish pathogen Saprolegnia parasitica.</title>
        <authorList>
            <person name="Jiang R.H."/>
            <person name="de Bruijn I."/>
            <person name="Haas B.J."/>
            <person name="Belmonte R."/>
            <person name="Lobach L."/>
            <person name="Christie J."/>
            <person name="van den Ackerveken G."/>
            <person name="Bottin A."/>
            <person name="Bulone V."/>
            <person name="Diaz-Moreno S.M."/>
            <person name="Dumas B."/>
            <person name="Fan L."/>
            <person name="Gaulin E."/>
            <person name="Govers F."/>
            <person name="Grenville-Briggs L.J."/>
            <person name="Horner N.R."/>
            <person name="Levin J.Z."/>
            <person name="Mammella M."/>
            <person name="Meijer H.J."/>
            <person name="Morris P."/>
            <person name="Nusbaum C."/>
            <person name="Oome S."/>
            <person name="Phillips A.J."/>
            <person name="van Rooyen D."/>
            <person name="Rzeszutek E."/>
            <person name="Saraiva M."/>
            <person name="Secombes C.J."/>
            <person name="Seidl M.F."/>
            <person name="Snel B."/>
            <person name="Stassen J.H."/>
            <person name="Sykes S."/>
            <person name="Tripathy S."/>
            <person name="van den Berg H."/>
            <person name="Vega-Arreguin J.C."/>
            <person name="Wawra S."/>
            <person name="Young S.K."/>
            <person name="Zeng Q."/>
            <person name="Dieguez-Uribeondo J."/>
            <person name="Russ C."/>
            <person name="Tyler B.M."/>
            <person name="van West P."/>
        </authorList>
    </citation>
    <scope>NUCLEOTIDE SEQUENCE [LARGE SCALE GENOMIC DNA]</scope>
    <source>
        <strain evidence="2 3">CBS 223.65</strain>
    </source>
</reference>
<proteinExistence type="predicted"/>
<dbReference type="AlphaFoldDB" id="A0A067D6L6"/>
<dbReference type="KEGG" id="spar:SPRG_01461"/>
<gene>
    <name evidence="2" type="ORF">SPRG_01461</name>
</gene>
<evidence type="ECO:0000313" key="3">
    <source>
        <dbReference type="Proteomes" id="UP000030745"/>
    </source>
</evidence>
<dbReference type="InterPro" id="IPR022742">
    <property type="entry name" value="Hydrolase_4"/>
</dbReference>
<dbReference type="InterPro" id="IPR029058">
    <property type="entry name" value="AB_hydrolase_fold"/>
</dbReference>
<dbReference type="Gene3D" id="3.40.50.1820">
    <property type="entry name" value="alpha/beta hydrolase"/>
    <property type="match status" value="1"/>
</dbReference>
<dbReference type="PANTHER" id="PTHR11614">
    <property type="entry name" value="PHOSPHOLIPASE-RELATED"/>
    <property type="match status" value="1"/>
</dbReference>
<dbReference type="SUPFAM" id="SSF53474">
    <property type="entry name" value="alpha/beta-Hydrolases"/>
    <property type="match status" value="1"/>
</dbReference>
<dbReference type="VEuPathDB" id="FungiDB:SPRG_01461"/>
<feature type="domain" description="Serine aminopeptidase S33" evidence="1">
    <location>
        <begin position="84"/>
        <end position="325"/>
    </location>
</feature>